<protein>
    <submittedName>
        <fullName evidence="2">Phosphatase</fullName>
    </submittedName>
</protein>
<sequence length="283" mass="31392">MERADLHTHTRASDGWHSAEELLLMARKAGLRAIAVTDHDTVGGLQEALDIGQRLGIEVVPGIEISTLYEGIDVHVLGYYVDFTDPWFLRRLEELRDTRDLRNRMIVERLRELGIEIDLQEVYAKQERGGNVGRPHIAAVLVDKGVVGSVEEAFEQYLGTGRKAYVVPPRISPLEALELIHQAGGACVLAHPGLYGKDDLIEQMIAKGMDGLEVYHPDHASDEEARYSRMAEEKGLIITGGSDFHGVRDGRAFHGPIGAKTVDMSAVHALREQAMAWRKKTQS</sequence>
<dbReference type="PANTHER" id="PTHR42924">
    <property type="entry name" value="EXONUCLEASE"/>
    <property type="match status" value="1"/>
</dbReference>
<dbReference type="CDD" id="cd07438">
    <property type="entry name" value="PHP_HisPPase_AMP"/>
    <property type="match status" value="1"/>
</dbReference>
<dbReference type="Gene3D" id="3.20.20.140">
    <property type="entry name" value="Metal-dependent hydrolases"/>
    <property type="match status" value="1"/>
</dbReference>
<dbReference type="PANTHER" id="PTHR42924:SF3">
    <property type="entry name" value="POLYMERASE_HISTIDINOL PHOSPHATASE N-TERMINAL DOMAIN-CONTAINING PROTEIN"/>
    <property type="match status" value="1"/>
</dbReference>
<accession>A0A1Y3PHM8</accession>
<dbReference type="EMBL" id="LZRT01000085">
    <property type="protein sequence ID" value="OUM86862.1"/>
    <property type="molecule type" value="Genomic_DNA"/>
</dbReference>
<organism evidence="2 3">
    <name type="scientific">Bacillus thermozeamaize</name>
    <dbReference type="NCBI Taxonomy" id="230954"/>
    <lineage>
        <taxon>Bacteria</taxon>
        <taxon>Bacillati</taxon>
        <taxon>Bacillota</taxon>
        <taxon>Bacilli</taxon>
        <taxon>Bacillales</taxon>
        <taxon>Bacillaceae</taxon>
        <taxon>Bacillus</taxon>
    </lineage>
</organism>
<dbReference type="GO" id="GO:0035312">
    <property type="term" value="F:5'-3' DNA exonuclease activity"/>
    <property type="evidence" value="ECO:0007669"/>
    <property type="project" value="TreeGrafter"/>
</dbReference>
<dbReference type="SUPFAM" id="SSF89550">
    <property type="entry name" value="PHP domain-like"/>
    <property type="match status" value="1"/>
</dbReference>
<name>A0A1Y3PHM8_9BACI</name>
<evidence type="ECO:0000313" key="3">
    <source>
        <dbReference type="Proteomes" id="UP000196475"/>
    </source>
</evidence>
<evidence type="ECO:0000259" key="1">
    <source>
        <dbReference type="SMART" id="SM00481"/>
    </source>
</evidence>
<dbReference type="InterPro" id="IPR003141">
    <property type="entry name" value="Pol/His_phosphatase_N"/>
</dbReference>
<dbReference type="InterPro" id="IPR016195">
    <property type="entry name" value="Pol/histidinol_Pase-like"/>
</dbReference>
<dbReference type="Gene3D" id="1.10.150.650">
    <property type="match status" value="1"/>
</dbReference>
<dbReference type="InterPro" id="IPR004013">
    <property type="entry name" value="PHP_dom"/>
</dbReference>
<proteinExistence type="predicted"/>
<dbReference type="SMART" id="SM00481">
    <property type="entry name" value="POLIIIAc"/>
    <property type="match status" value="1"/>
</dbReference>
<dbReference type="Proteomes" id="UP000196475">
    <property type="component" value="Unassembled WGS sequence"/>
</dbReference>
<dbReference type="AlphaFoldDB" id="A0A1Y3PHM8"/>
<evidence type="ECO:0000313" key="2">
    <source>
        <dbReference type="EMBL" id="OUM86862.1"/>
    </source>
</evidence>
<feature type="domain" description="Polymerase/histidinol phosphatase N-terminal" evidence="1">
    <location>
        <begin position="4"/>
        <end position="69"/>
    </location>
</feature>
<comment type="caution">
    <text evidence="2">The sequence shown here is derived from an EMBL/GenBank/DDBJ whole genome shotgun (WGS) entry which is preliminary data.</text>
</comment>
<dbReference type="GO" id="GO:0004534">
    <property type="term" value="F:5'-3' RNA exonuclease activity"/>
    <property type="evidence" value="ECO:0007669"/>
    <property type="project" value="TreeGrafter"/>
</dbReference>
<dbReference type="Pfam" id="PF02811">
    <property type="entry name" value="PHP"/>
    <property type="match status" value="1"/>
</dbReference>
<dbReference type="InterPro" id="IPR052018">
    <property type="entry name" value="PHP_domain"/>
</dbReference>
<gene>
    <name evidence="2" type="ORF">BAA01_15660</name>
</gene>
<reference evidence="3" key="1">
    <citation type="submission" date="2016-06" db="EMBL/GenBank/DDBJ databases">
        <authorList>
            <person name="Nascimento L."/>
            <person name="Pereira R.V."/>
            <person name="Martins L.F."/>
            <person name="Quaggio R.B."/>
            <person name="Silva A.M."/>
            <person name="Setubal J.C."/>
        </authorList>
    </citation>
    <scope>NUCLEOTIDE SEQUENCE [LARGE SCALE GENOMIC DNA]</scope>
</reference>